<evidence type="ECO:0000256" key="1">
    <source>
        <dbReference type="SAM" id="MobiDB-lite"/>
    </source>
</evidence>
<feature type="region of interest" description="Disordered" evidence="1">
    <location>
        <begin position="43"/>
        <end position="64"/>
    </location>
</feature>
<gene>
    <name evidence="2" type="ORF">TRIP_E370023</name>
</gene>
<protein>
    <submittedName>
        <fullName evidence="2">Uncharacterized protein</fullName>
    </submittedName>
</protein>
<accession>A0A652ZYE3</accession>
<evidence type="ECO:0000313" key="2">
    <source>
        <dbReference type="EMBL" id="VBB40810.1"/>
    </source>
</evidence>
<reference evidence="2" key="1">
    <citation type="submission" date="2018-07" db="EMBL/GenBank/DDBJ databases">
        <authorList>
            <consortium name="Genoscope - CEA"/>
            <person name="William W."/>
        </authorList>
    </citation>
    <scope>NUCLEOTIDE SEQUENCE</scope>
    <source>
        <strain evidence="2">IK1</strain>
    </source>
</reference>
<organism evidence="2">
    <name type="scientific">uncultured Spirochaetota bacterium</name>
    <dbReference type="NCBI Taxonomy" id="460511"/>
    <lineage>
        <taxon>Bacteria</taxon>
        <taxon>Pseudomonadati</taxon>
        <taxon>Spirochaetota</taxon>
        <taxon>environmental samples</taxon>
    </lineage>
</organism>
<proteinExistence type="predicted"/>
<name>A0A652ZYE3_9SPIR</name>
<sequence length="64" mass="7872">MTESKARHILKLKFKRQLALYLYGGIHETILASYDPRRIDSRRRGRHFRATHIETAHRRHRHRR</sequence>
<dbReference type="AlphaFoldDB" id="A0A652ZYE3"/>
<dbReference type="EMBL" id="UPXP01000031">
    <property type="protein sequence ID" value="VBB40810.1"/>
    <property type="molecule type" value="Genomic_DNA"/>
</dbReference>